<dbReference type="SUPFAM" id="SSF55073">
    <property type="entry name" value="Nucleotide cyclase"/>
    <property type="match status" value="1"/>
</dbReference>
<dbReference type="AlphaFoldDB" id="A0A1G7CJR2"/>
<gene>
    <name evidence="2" type="ORF">SAMN05421720_10677</name>
</gene>
<feature type="compositionally biased region" description="Basic and acidic residues" evidence="1">
    <location>
        <begin position="20"/>
        <end position="31"/>
    </location>
</feature>
<evidence type="ECO:0000313" key="3">
    <source>
        <dbReference type="Proteomes" id="UP000199412"/>
    </source>
</evidence>
<feature type="region of interest" description="Disordered" evidence="1">
    <location>
        <begin position="1"/>
        <end position="31"/>
    </location>
</feature>
<organism evidence="2 3">
    <name type="scientific">Rhodospira trueperi</name>
    <dbReference type="NCBI Taxonomy" id="69960"/>
    <lineage>
        <taxon>Bacteria</taxon>
        <taxon>Pseudomonadati</taxon>
        <taxon>Pseudomonadota</taxon>
        <taxon>Alphaproteobacteria</taxon>
        <taxon>Rhodospirillales</taxon>
        <taxon>Rhodospirillaceae</taxon>
        <taxon>Rhodospira</taxon>
    </lineage>
</organism>
<evidence type="ECO:0000313" key="2">
    <source>
        <dbReference type="EMBL" id="SDE38675.1"/>
    </source>
</evidence>
<reference evidence="2 3" key="1">
    <citation type="submission" date="2016-10" db="EMBL/GenBank/DDBJ databases">
        <authorList>
            <person name="de Groot N.N."/>
        </authorList>
    </citation>
    <scope>NUCLEOTIDE SEQUENCE [LARGE SCALE GENOMIC DNA]</scope>
    <source>
        <strain evidence="2 3">ATCC 700224</strain>
    </source>
</reference>
<accession>A0A1G7CJR2</accession>
<proteinExistence type="predicted"/>
<evidence type="ECO:0008006" key="4">
    <source>
        <dbReference type="Google" id="ProtNLM"/>
    </source>
</evidence>
<dbReference type="Gene3D" id="3.30.70.270">
    <property type="match status" value="1"/>
</dbReference>
<dbReference type="RefSeq" id="WP_092785568.1">
    <property type="nucleotide sequence ID" value="NZ_FNAP01000006.1"/>
</dbReference>
<dbReference type="STRING" id="69960.SAMN05421720_10677"/>
<dbReference type="InterPro" id="IPR043128">
    <property type="entry name" value="Rev_trsase/Diguanyl_cyclase"/>
</dbReference>
<name>A0A1G7CJR2_9PROT</name>
<keyword evidence="3" id="KW-1185">Reference proteome</keyword>
<dbReference type="InterPro" id="IPR029787">
    <property type="entry name" value="Nucleotide_cyclase"/>
</dbReference>
<dbReference type="EMBL" id="FNAP01000006">
    <property type="protein sequence ID" value="SDE38675.1"/>
    <property type="molecule type" value="Genomic_DNA"/>
</dbReference>
<sequence length="256" mass="27892">MAEDIKQPAPVRPVMWRQGQRQDQHGEARSRADFAHAASVYELLASDDRADPEDPVSVQGIPARDLTPAVRRALNRLMGEVDRLRQMVAEQGGPTLVEPHPFDGEGPFDERPALLDAETFDELMRDRLRDMDHGASTLALAFLYMTNHEEIRSRHGLAAAEAARAAMTDAVLAVGEAGEIMSTAGGASVLVLIPYDGNVDRLRARARALGHAADIAIPWRGLTVPAHALIGLHVIRAGESPGDVIWQAERAARRIM</sequence>
<protein>
    <recommendedName>
        <fullName evidence="4">GGDEF domain-containing protein, diguanylate cyclase (C-di-GMP synthetase) or its enzymatically inactive variants</fullName>
    </recommendedName>
</protein>
<evidence type="ECO:0000256" key="1">
    <source>
        <dbReference type="SAM" id="MobiDB-lite"/>
    </source>
</evidence>
<dbReference type="OrthoDB" id="7365156at2"/>
<dbReference type="Proteomes" id="UP000199412">
    <property type="component" value="Unassembled WGS sequence"/>
</dbReference>